<dbReference type="CDD" id="cd07043">
    <property type="entry name" value="STAS_anti-anti-sigma_factors"/>
    <property type="match status" value="1"/>
</dbReference>
<accession>A0ABT0PEJ5</accession>
<keyword evidence="5" id="KW-1185">Reference proteome</keyword>
<reference evidence="4 5" key="1">
    <citation type="submission" date="2022-05" db="EMBL/GenBank/DDBJ databases">
        <authorList>
            <person name="Park J.-S."/>
        </authorList>
    </citation>
    <scope>NUCLEOTIDE SEQUENCE [LARGE SCALE GENOMIC DNA]</scope>
    <source>
        <strain evidence="4 5">2012CJ34-2</strain>
    </source>
</reference>
<name>A0ABT0PEJ5_9GAMM</name>
<dbReference type="Gene3D" id="3.30.750.24">
    <property type="entry name" value="STAS domain"/>
    <property type="match status" value="1"/>
</dbReference>
<dbReference type="PANTHER" id="PTHR33495:SF2">
    <property type="entry name" value="ANTI-SIGMA FACTOR ANTAGONIST TM_1081-RELATED"/>
    <property type="match status" value="1"/>
</dbReference>
<organism evidence="4 5">
    <name type="scientific">Parendozoicomonas callyspongiae</name>
    <dbReference type="NCBI Taxonomy" id="2942213"/>
    <lineage>
        <taxon>Bacteria</taxon>
        <taxon>Pseudomonadati</taxon>
        <taxon>Pseudomonadota</taxon>
        <taxon>Gammaproteobacteria</taxon>
        <taxon>Oceanospirillales</taxon>
        <taxon>Endozoicomonadaceae</taxon>
        <taxon>Parendozoicomonas</taxon>
    </lineage>
</organism>
<dbReference type="RefSeq" id="WP_249698902.1">
    <property type="nucleotide sequence ID" value="NZ_JAMFLX010000008.1"/>
</dbReference>
<comment type="similarity">
    <text evidence="1 2">Belongs to the anti-sigma-factor antagonist family.</text>
</comment>
<dbReference type="Proteomes" id="UP001203338">
    <property type="component" value="Unassembled WGS sequence"/>
</dbReference>
<evidence type="ECO:0000256" key="1">
    <source>
        <dbReference type="ARBA" id="ARBA00009013"/>
    </source>
</evidence>
<dbReference type="PANTHER" id="PTHR33495">
    <property type="entry name" value="ANTI-SIGMA FACTOR ANTAGONIST TM_1081-RELATED-RELATED"/>
    <property type="match status" value="1"/>
</dbReference>
<sequence length="112" mass="12085">MGYSNRQEADKTVVEIDEARLDASQATPFRDYMTDLISQGQRDLVLDLSQVDFMDSSGLGAIVGALKELNGDGSIQLAGPQKSVNDLFDLTCMDKIFTIHSSVNDALSGGIQ</sequence>
<dbReference type="PROSITE" id="PS50801">
    <property type="entry name" value="STAS"/>
    <property type="match status" value="1"/>
</dbReference>
<proteinExistence type="inferred from homology"/>
<evidence type="ECO:0000313" key="4">
    <source>
        <dbReference type="EMBL" id="MCL6269809.1"/>
    </source>
</evidence>
<dbReference type="Pfam" id="PF01740">
    <property type="entry name" value="STAS"/>
    <property type="match status" value="1"/>
</dbReference>
<gene>
    <name evidence="4" type="ORF">M3P05_07630</name>
</gene>
<comment type="caution">
    <text evidence="4">The sequence shown here is derived from an EMBL/GenBank/DDBJ whole genome shotgun (WGS) entry which is preliminary data.</text>
</comment>
<dbReference type="EMBL" id="JAMFLX010000008">
    <property type="protein sequence ID" value="MCL6269809.1"/>
    <property type="molecule type" value="Genomic_DNA"/>
</dbReference>
<dbReference type="NCBIfam" id="TIGR00377">
    <property type="entry name" value="ant_ant_sig"/>
    <property type="match status" value="1"/>
</dbReference>
<evidence type="ECO:0000259" key="3">
    <source>
        <dbReference type="PROSITE" id="PS50801"/>
    </source>
</evidence>
<dbReference type="SUPFAM" id="SSF52091">
    <property type="entry name" value="SpoIIaa-like"/>
    <property type="match status" value="1"/>
</dbReference>
<dbReference type="InterPro" id="IPR036513">
    <property type="entry name" value="STAS_dom_sf"/>
</dbReference>
<protein>
    <recommendedName>
        <fullName evidence="2">Anti-sigma factor antagonist</fullName>
    </recommendedName>
</protein>
<feature type="domain" description="STAS" evidence="3">
    <location>
        <begin position="18"/>
        <end position="110"/>
    </location>
</feature>
<evidence type="ECO:0000256" key="2">
    <source>
        <dbReference type="RuleBase" id="RU003749"/>
    </source>
</evidence>
<dbReference type="InterPro" id="IPR003658">
    <property type="entry name" value="Anti-sigma_ant"/>
</dbReference>
<dbReference type="InterPro" id="IPR002645">
    <property type="entry name" value="STAS_dom"/>
</dbReference>
<evidence type="ECO:0000313" key="5">
    <source>
        <dbReference type="Proteomes" id="UP001203338"/>
    </source>
</evidence>